<dbReference type="AlphaFoldDB" id="G0MGU8"/>
<evidence type="ECO:0000313" key="2">
    <source>
        <dbReference type="EMBL" id="EGT57997.1"/>
    </source>
</evidence>
<dbReference type="eggNOG" id="ENOG502TI1Y">
    <property type="taxonomic scope" value="Eukaryota"/>
</dbReference>
<gene>
    <name evidence="2" type="ORF">CAEBREN_13624</name>
</gene>
<keyword evidence="3" id="KW-1185">Reference proteome</keyword>
<protein>
    <submittedName>
        <fullName evidence="2">Uncharacterized protein</fullName>
    </submittedName>
</protein>
<accession>G0MGU8</accession>
<dbReference type="InterPro" id="IPR029034">
    <property type="entry name" value="Cystine-knot_cytokine"/>
</dbReference>
<dbReference type="SUPFAM" id="SSF57501">
    <property type="entry name" value="Cystine-knot cytokines"/>
    <property type="match status" value="1"/>
</dbReference>
<dbReference type="OMA" id="RVPIFCE"/>
<evidence type="ECO:0000313" key="3">
    <source>
        <dbReference type="Proteomes" id="UP000008068"/>
    </source>
</evidence>
<dbReference type="Gene3D" id="2.10.90.10">
    <property type="entry name" value="Cystine-knot cytokines"/>
    <property type="match status" value="1"/>
</dbReference>
<reference evidence="3" key="1">
    <citation type="submission" date="2011-07" db="EMBL/GenBank/DDBJ databases">
        <authorList>
            <consortium name="Caenorhabditis brenneri Sequencing and Analysis Consortium"/>
            <person name="Wilson R.K."/>
        </authorList>
    </citation>
    <scope>NUCLEOTIDE SEQUENCE [LARGE SCALE GENOMIC DNA]</scope>
    <source>
        <strain evidence="3">PB2801</strain>
    </source>
</reference>
<feature type="chain" id="PRO_5003403213" evidence="1">
    <location>
        <begin position="18"/>
        <end position="169"/>
    </location>
</feature>
<sequence>MLLTNYRVAALMIGIVAFELFVRYENSGGEDVPKQEMYSVSKRSMLVGMSETTEEVCESVIRPGFKPAVGHMVNGSFVEILQNDGYEFRKTYVHCSRRDRPACHGIREDKYISECVTVFENVNAMVRLLNTTGPFKTAMIRVPIFCECRLRRQYRSFRRDDNDDEDDSE</sequence>
<name>G0MGU8_CAEBE</name>
<feature type="signal peptide" evidence="1">
    <location>
        <begin position="1"/>
        <end position="17"/>
    </location>
</feature>
<dbReference type="FunCoup" id="G0MGU8">
    <property type="interactions" value="1899"/>
</dbReference>
<dbReference type="HOGENOM" id="CLU_134604_0_0_1"/>
<dbReference type="EMBL" id="GL379794">
    <property type="protein sequence ID" value="EGT57997.1"/>
    <property type="molecule type" value="Genomic_DNA"/>
</dbReference>
<keyword evidence="1" id="KW-0732">Signal</keyword>
<proteinExistence type="predicted"/>
<dbReference type="InParanoid" id="G0MGU8"/>
<evidence type="ECO:0000256" key="1">
    <source>
        <dbReference type="SAM" id="SignalP"/>
    </source>
</evidence>
<dbReference type="OrthoDB" id="6381819at2759"/>
<dbReference type="Proteomes" id="UP000008068">
    <property type="component" value="Unassembled WGS sequence"/>
</dbReference>
<organism evidence="3">
    <name type="scientific">Caenorhabditis brenneri</name>
    <name type="common">Nematode worm</name>
    <dbReference type="NCBI Taxonomy" id="135651"/>
    <lineage>
        <taxon>Eukaryota</taxon>
        <taxon>Metazoa</taxon>
        <taxon>Ecdysozoa</taxon>
        <taxon>Nematoda</taxon>
        <taxon>Chromadorea</taxon>
        <taxon>Rhabditida</taxon>
        <taxon>Rhabditina</taxon>
        <taxon>Rhabditomorpha</taxon>
        <taxon>Rhabditoidea</taxon>
        <taxon>Rhabditidae</taxon>
        <taxon>Peloderinae</taxon>
        <taxon>Caenorhabditis</taxon>
    </lineage>
</organism>